<accession>A0A2P2NFL8</accession>
<keyword evidence="1" id="KW-1133">Transmembrane helix</keyword>
<keyword evidence="1" id="KW-0472">Membrane</keyword>
<dbReference type="EMBL" id="GGEC01060787">
    <property type="protein sequence ID" value="MBX41271.1"/>
    <property type="molecule type" value="Transcribed_RNA"/>
</dbReference>
<reference evidence="2" key="1">
    <citation type="submission" date="2018-02" db="EMBL/GenBank/DDBJ databases">
        <title>Rhizophora mucronata_Transcriptome.</title>
        <authorList>
            <person name="Meera S.P."/>
            <person name="Sreeshan A."/>
            <person name="Augustine A."/>
        </authorList>
    </citation>
    <scope>NUCLEOTIDE SEQUENCE</scope>
    <source>
        <tissue evidence="2">Leaf</tissue>
    </source>
</reference>
<keyword evidence="1" id="KW-0812">Transmembrane</keyword>
<sequence length="59" mass="7068">MSKKLYKHNLKWLERLKLCAKYDLLGNFIFVYVECIAYYAGSFDIYLLWLGLESKTKII</sequence>
<dbReference type="AlphaFoldDB" id="A0A2P2NFL8"/>
<evidence type="ECO:0000256" key="1">
    <source>
        <dbReference type="SAM" id="Phobius"/>
    </source>
</evidence>
<feature type="transmembrane region" description="Helical" evidence="1">
    <location>
        <begin position="21"/>
        <end position="40"/>
    </location>
</feature>
<organism evidence="2">
    <name type="scientific">Rhizophora mucronata</name>
    <name type="common">Asiatic mangrove</name>
    <dbReference type="NCBI Taxonomy" id="61149"/>
    <lineage>
        <taxon>Eukaryota</taxon>
        <taxon>Viridiplantae</taxon>
        <taxon>Streptophyta</taxon>
        <taxon>Embryophyta</taxon>
        <taxon>Tracheophyta</taxon>
        <taxon>Spermatophyta</taxon>
        <taxon>Magnoliopsida</taxon>
        <taxon>eudicotyledons</taxon>
        <taxon>Gunneridae</taxon>
        <taxon>Pentapetalae</taxon>
        <taxon>rosids</taxon>
        <taxon>fabids</taxon>
        <taxon>Malpighiales</taxon>
        <taxon>Rhizophoraceae</taxon>
        <taxon>Rhizophora</taxon>
    </lineage>
</organism>
<name>A0A2P2NFL8_RHIMU</name>
<evidence type="ECO:0000313" key="2">
    <source>
        <dbReference type="EMBL" id="MBX41271.1"/>
    </source>
</evidence>
<proteinExistence type="predicted"/>
<protein>
    <submittedName>
        <fullName evidence="2">Uncharacterized protein</fullName>
    </submittedName>
</protein>